<keyword evidence="3" id="KW-1185">Reference proteome</keyword>
<evidence type="ECO:0000259" key="1">
    <source>
        <dbReference type="Pfam" id="PF02841"/>
    </source>
</evidence>
<feature type="domain" description="Guanylate-binding protein/Atlastin C-terminal" evidence="1">
    <location>
        <begin position="176"/>
        <end position="258"/>
    </location>
</feature>
<dbReference type="PANTHER" id="PTHR10751">
    <property type="entry name" value="GUANYLATE BINDING PROTEIN"/>
    <property type="match status" value="1"/>
</dbReference>
<comment type="caution">
    <text evidence="2">The sequence shown here is derived from an EMBL/GenBank/DDBJ whole genome shotgun (WGS) entry which is preliminary data.</text>
</comment>
<dbReference type="Gene3D" id="1.20.1000.10">
    <property type="entry name" value="Guanylate-binding protein, C-terminal domain"/>
    <property type="match status" value="1"/>
</dbReference>
<evidence type="ECO:0000313" key="2">
    <source>
        <dbReference type="EMBL" id="RMX55226.1"/>
    </source>
</evidence>
<dbReference type="Pfam" id="PF02841">
    <property type="entry name" value="GBP_C"/>
    <property type="match status" value="1"/>
</dbReference>
<gene>
    <name evidence="2" type="ORF">pdam_00024863</name>
</gene>
<reference evidence="2 3" key="1">
    <citation type="journal article" date="2018" name="Sci. Rep.">
        <title>Comparative analysis of the Pocillopora damicornis genome highlights role of immune system in coral evolution.</title>
        <authorList>
            <person name="Cunning R."/>
            <person name="Bay R.A."/>
            <person name="Gillette P."/>
            <person name="Baker A.C."/>
            <person name="Traylor-Knowles N."/>
        </authorList>
    </citation>
    <scope>NUCLEOTIDE SEQUENCE [LARGE SCALE GENOMIC DNA]</scope>
    <source>
        <strain evidence="2">RSMAS</strain>
        <tissue evidence="2">Whole animal</tissue>
    </source>
</reference>
<dbReference type="InterPro" id="IPR027417">
    <property type="entry name" value="P-loop_NTPase"/>
</dbReference>
<name>A0A3M6UNJ0_POCDA</name>
<dbReference type="EMBL" id="RCHS01001099">
    <property type="protein sequence ID" value="RMX55226.1"/>
    <property type="molecule type" value="Genomic_DNA"/>
</dbReference>
<evidence type="ECO:0000313" key="3">
    <source>
        <dbReference type="Proteomes" id="UP000275408"/>
    </source>
</evidence>
<proteinExistence type="predicted"/>
<dbReference type="InterPro" id="IPR036543">
    <property type="entry name" value="Guanylate-bd_C_sf"/>
</dbReference>
<dbReference type="GO" id="GO:0005525">
    <property type="term" value="F:GTP binding"/>
    <property type="evidence" value="ECO:0007669"/>
    <property type="project" value="InterPro"/>
</dbReference>
<organism evidence="2 3">
    <name type="scientific">Pocillopora damicornis</name>
    <name type="common">Cauliflower coral</name>
    <name type="synonym">Millepora damicornis</name>
    <dbReference type="NCBI Taxonomy" id="46731"/>
    <lineage>
        <taxon>Eukaryota</taxon>
        <taxon>Metazoa</taxon>
        <taxon>Cnidaria</taxon>
        <taxon>Anthozoa</taxon>
        <taxon>Hexacorallia</taxon>
        <taxon>Scleractinia</taxon>
        <taxon>Astrocoeniina</taxon>
        <taxon>Pocilloporidae</taxon>
        <taxon>Pocillopora</taxon>
    </lineage>
</organism>
<dbReference type="Proteomes" id="UP000275408">
    <property type="component" value="Unassembled WGS sequence"/>
</dbReference>
<dbReference type="GO" id="GO:0003924">
    <property type="term" value="F:GTPase activity"/>
    <property type="evidence" value="ECO:0007669"/>
    <property type="project" value="InterPro"/>
</dbReference>
<dbReference type="InterPro" id="IPR003191">
    <property type="entry name" value="Guanylate-bd/ATL_C"/>
</dbReference>
<dbReference type="OrthoDB" id="5980303at2759"/>
<accession>A0A3M6UNJ0</accession>
<feature type="non-terminal residue" evidence="2">
    <location>
        <position position="1"/>
    </location>
</feature>
<sequence length="280" mass="31702">LCSNEDSVSASGPQEDTEFFHKTFPFFIWLLRDVTQSIPTDCRDIKEYFLTRIFKDQGMGRADHTQQVAESILRFFPGFEAFKLSLPSVSEEVMKNINRNKRKERADHTQRVAESILRFFPGFEAFKLPPPSVSEEVMKNINRNKSQINSEFFSGIEKFKVLLKRTLTPKHSFNDGELVTGEGLAALVELYVQAINTPGVIPNVQSAWDTFVADKCTEATHEAMNVYSAVVHSQLSNQLPCDSEDIRKCHETALDQAIGQLQAETIGISSITTERYLNEL</sequence>
<dbReference type="AlphaFoldDB" id="A0A3M6UNJ0"/>
<protein>
    <recommendedName>
        <fullName evidence="1">Guanylate-binding protein/Atlastin C-terminal domain-containing protein</fullName>
    </recommendedName>
</protein>
<feature type="non-terminal residue" evidence="2">
    <location>
        <position position="280"/>
    </location>
</feature>
<dbReference type="SUPFAM" id="SSF48340">
    <property type="entry name" value="Interferon-induced guanylate-binding protein 1 (GBP1), C-terminal domain"/>
    <property type="match status" value="1"/>
</dbReference>
<dbReference type="Gene3D" id="3.40.50.300">
    <property type="entry name" value="P-loop containing nucleotide triphosphate hydrolases"/>
    <property type="match status" value="1"/>
</dbReference>